<accession>A0ABQ3UJI2</accession>
<sequence>MSWGRKQFRSEVKQPRHARVSLSGISCADCNVELPATFPIAEHDGRCRHCFSSLYGSAPFVGGEQLVHFEVVNGLLVAL</sequence>
<name>A0ABQ3UJI2_9CHLR</name>
<evidence type="ECO:0000313" key="1">
    <source>
        <dbReference type="EMBL" id="GHO52889.1"/>
    </source>
</evidence>
<reference evidence="1 2" key="1">
    <citation type="journal article" date="2021" name="Int. J. Syst. Evol. Microbiol.">
        <title>Reticulibacter mediterranei gen. nov., sp. nov., within the new family Reticulibacteraceae fam. nov., and Ktedonospora formicarum gen. nov., sp. nov., Ktedonobacter robiniae sp. nov., Dictyobacter formicarum sp. nov. and Dictyobacter arantiisoli sp. nov., belonging to the class Ktedonobacteria.</title>
        <authorList>
            <person name="Yabe S."/>
            <person name="Zheng Y."/>
            <person name="Wang C.M."/>
            <person name="Sakai Y."/>
            <person name="Abe K."/>
            <person name="Yokota A."/>
            <person name="Donadio S."/>
            <person name="Cavaletti L."/>
            <person name="Monciardini P."/>
        </authorList>
    </citation>
    <scope>NUCLEOTIDE SEQUENCE [LARGE SCALE GENOMIC DNA]</scope>
    <source>
        <strain evidence="1 2">SOSP1-30</strain>
    </source>
</reference>
<proteinExistence type="predicted"/>
<keyword evidence="2" id="KW-1185">Reference proteome</keyword>
<evidence type="ECO:0000313" key="2">
    <source>
        <dbReference type="Proteomes" id="UP000654345"/>
    </source>
</evidence>
<dbReference type="EMBL" id="BNJG01000001">
    <property type="protein sequence ID" value="GHO52889.1"/>
    <property type="molecule type" value="Genomic_DNA"/>
</dbReference>
<protein>
    <recommendedName>
        <fullName evidence="3">Paraquat-inducible protein A</fullName>
    </recommendedName>
</protein>
<evidence type="ECO:0008006" key="3">
    <source>
        <dbReference type="Google" id="ProtNLM"/>
    </source>
</evidence>
<dbReference type="RefSeq" id="WP_201369749.1">
    <property type="nucleotide sequence ID" value="NZ_BNJG01000001.1"/>
</dbReference>
<organism evidence="1 2">
    <name type="scientific">Ktedonobacter robiniae</name>
    <dbReference type="NCBI Taxonomy" id="2778365"/>
    <lineage>
        <taxon>Bacteria</taxon>
        <taxon>Bacillati</taxon>
        <taxon>Chloroflexota</taxon>
        <taxon>Ktedonobacteria</taxon>
        <taxon>Ktedonobacterales</taxon>
        <taxon>Ktedonobacteraceae</taxon>
        <taxon>Ktedonobacter</taxon>
    </lineage>
</organism>
<dbReference type="Proteomes" id="UP000654345">
    <property type="component" value="Unassembled WGS sequence"/>
</dbReference>
<comment type="caution">
    <text evidence="1">The sequence shown here is derived from an EMBL/GenBank/DDBJ whole genome shotgun (WGS) entry which is preliminary data.</text>
</comment>
<gene>
    <name evidence="1" type="ORF">KSB_13640</name>
</gene>